<dbReference type="Pfam" id="PF01103">
    <property type="entry name" value="Omp85"/>
    <property type="match status" value="1"/>
</dbReference>
<reference evidence="7 8" key="1">
    <citation type="submission" date="2023-04" db="EMBL/GenBank/DDBJ databases">
        <title>Marinoamorphus aggregata gen. nov., sp. Nov., isolate from tissue of brittle star Ophioplocus japonicus.</title>
        <authorList>
            <person name="Kawano K."/>
            <person name="Sawayama S."/>
            <person name="Nakagawa S."/>
        </authorList>
    </citation>
    <scope>NUCLEOTIDE SEQUENCE [LARGE SCALE GENOMIC DNA]</scope>
    <source>
        <strain evidence="7 8">NKW23</strain>
    </source>
</reference>
<feature type="signal peptide" evidence="5">
    <location>
        <begin position="1"/>
        <end position="29"/>
    </location>
</feature>
<evidence type="ECO:0000256" key="5">
    <source>
        <dbReference type="SAM" id="SignalP"/>
    </source>
</evidence>
<gene>
    <name evidence="7" type="ORF">LNKW23_05680</name>
</gene>
<dbReference type="PANTHER" id="PTHR12815:SF42">
    <property type="entry name" value="BACTERIAL SURFACE ANTIGEN (D15) DOMAIN-CONTAINING PROTEIN"/>
    <property type="match status" value="1"/>
</dbReference>
<keyword evidence="3" id="KW-0472">Membrane</keyword>
<dbReference type="Proteomes" id="UP001239909">
    <property type="component" value="Unassembled WGS sequence"/>
</dbReference>
<comment type="caution">
    <text evidence="7">The sequence shown here is derived from an EMBL/GenBank/DDBJ whole genome shotgun (WGS) entry which is preliminary data.</text>
</comment>
<keyword evidence="5" id="KW-0732">Signal</keyword>
<evidence type="ECO:0000259" key="6">
    <source>
        <dbReference type="Pfam" id="PF01103"/>
    </source>
</evidence>
<dbReference type="InterPro" id="IPR000184">
    <property type="entry name" value="Bac_surfAg_D15"/>
</dbReference>
<feature type="chain" id="PRO_5045512888" evidence="5">
    <location>
        <begin position="30"/>
        <end position="627"/>
    </location>
</feature>
<dbReference type="Gene3D" id="2.40.160.50">
    <property type="entry name" value="membrane protein fhac: a member of the omp85/tpsb transporter family"/>
    <property type="match status" value="1"/>
</dbReference>
<feature type="domain" description="Bacterial surface antigen (D15)" evidence="6">
    <location>
        <begin position="333"/>
        <end position="627"/>
    </location>
</feature>
<proteinExistence type="predicted"/>
<evidence type="ECO:0000256" key="1">
    <source>
        <dbReference type="ARBA" id="ARBA00004370"/>
    </source>
</evidence>
<dbReference type="PANTHER" id="PTHR12815">
    <property type="entry name" value="SORTING AND ASSEMBLY MACHINERY SAMM50 PROTEIN FAMILY MEMBER"/>
    <property type="match status" value="1"/>
</dbReference>
<evidence type="ECO:0000313" key="8">
    <source>
        <dbReference type="Proteomes" id="UP001239909"/>
    </source>
</evidence>
<accession>A0ABQ6LM38</accession>
<sequence>MNHASPRFGRLARALVAACGLLLTACSNGEDEPFALFSEPETALDYEVVVTGAPSEEIADLMERSLALYRQQEKGANSAAFLRRRAEGDIETAQKILRSRGYYQAEIETRIEVDETPPPPPGDADPDAEPPKMRATAHFEIAPGPQLTLAEHRMQLIDTGGTPPEPLSAAALGSPVGGPALAAGIVGAEGAAVTRLRNAGRPYAQFRDRDAVADLEAGTLEVESFIATGPVYRYGEIVIEGAPDIDNDYLLSYRPWKADGLYSSAELKEYQKRLFSTGLFSGASLHPPETPPEGATAPVIMELDEAPPRTVALGARISTDDGPAFRGSFEHRNVFGAGERIGLATEISFDEQIAAATFLKPQFLLRHGQDLVGGLELRHVDEDAYQEVGATLSIGINRRLTERWKIGLGGLIEASRVDEGFGDEEVLLFGVPGFVEYDSTDDLLDATKGYRLRVQATPFTGLFAGESTNFFRVSARASAYQDILGDERFVLAERGRIGSIVTEGLSKVPATRRFYSGGGGSVRGYQEDFIGPLDSTNDPIGGLSVIEFGAELRARVYGDFGVVVFADAGAISEDTLPDFSDRLQVAAGFGVRYYSPIGPVRIDIAFPINGRDVDDSFQAYLSVGQAF</sequence>
<feature type="region of interest" description="Disordered" evidence="4">
    <location>
        <begin position="110"/>
        <end position="131"/>
    </location>
</feature>
<dbReference type="RefSeq" id="WP_285670018.1">
    <property type="nucleotide sequence ID" value="NZ_BSYI01000003.1"/>
</dbReference>
<organism evidence="7 8">
    <name type="scientific">Paralimibaculum aggregatum</name>
    <dbReference type="NCBI Taxonomy" id="3036245"/>
    <lineage>
        <taxon>Bacteria</taxon>
        <taxon>Pseudomonadati</taxon>
        <taxon>Pseudomonadota</taxon>
        <taxon>Alphaproteobacteria</taxon>
        <taxon>Rhodobacterales</taxon>
        <taxon>Paracoccaceae</taxon>
        <taxon>Paralimibaculum</taxon>
    </lineage>
</organism>
<evidence type="ECO:0000256" key="3">
    <source>
        <dbReference type="ARBA" id="ARBA00023136"/>
    </source>
</evidence>
<evidence type="ECO:0000256" key="4">
    <source>
        <dbReference type="SAM" id="MobiDB-lite"/>
    </source>
</evidence>
<dbReference type="InterPro" id="IPR039910">
    <property type="entry name" value="D15-like"/>
</dbReference>
<comment type="subcellular location">
    <subcellularLocation>
        <location evidence="1">Membrane</location>
    </subcellularLocation>
</comment>
<keyword evidence="8" id="KW-1185">Reference proteome</keyword>
<protein>
    <submittedName>
        <fullName evidence="7">Autotransporter assembly complex family protein</fullName>
    </submittedName>
</protein>
<dbReference type="PROSITE" id="PS51257">
    <property type="entry name" value="PROKAR_LIPOPROTEIN"/>
    <property type="match status" value="1"/>
</dbReference>
<dbReference type="Gene3D" id="3.10.20.310">
    <property type="entry name" value="membrane protein fhac"/>
    <property type="match status" value="1"/>
</dbReference>
<evidence type="ECO:0000256" key="2">
    <source>
        <dbReference type="ARBA" id="ARBA00022452"/>
    </source>
</evidence>
<dbReference type="EMBL" id="BSYI01000003">
    <property type="protein sequence ID" value="GMG81355.1"/>
    <property type="molecule type" value="Genomic_DNA"/>
</dbReference>
<keyword evidence="2" id="KW-1134">Transmembrane beta strand</keyword>
<evidence type="ECO:0000313" key="7">
    <source>
        <dbReference type="EMBL" id="GMG81355.1"/>
    </source>
</evidence>
<name>A0ABQ6LM38_9RHOB</name>
<keyword evidence="2" id="KW-0812">Transmembrane</keyword>